<evidence type="ECO:0000256" key="4">
    <source>
        <dbReference type="ARBA" id="ARBA00022679"/>
    </source>
</evidence>
<dbReference type="PROSITE" id="PS50112">
    <property type="entry name" value="PAS"/>
    <property type="match status" value="1"/>
</dbReference>
<dbReference type="InterPro" id="IPR036097">
    <property type="entry name" value="HisK_dim/P_sf"/>
</dbReference>
<comment type="caution">
    <text evidence="10">The sequence shown here is derived from an EMBL/GenBank/DDBJ whole genome shotgun (WGS) entry which is preliminary data.</text>
</comment>
<protein>
    <recommendedName>
        <fullName evidence="2">histidine kinase</fullName>
        <ecNumber evidence="2">2.7.13.3</ecNumber>
    </recommendedName>
</protein>
<dbReference type="Gene3D" id="3.30.565.10">
    <property type="entry name" value="Histidine kinase-like ATPase, C-terminal domain"/>
    <property type="match status" value="1"/>
</dbReference>
<dbReference type="PANTHER" id="PTHR43304">
    <property type="entry name" value="PHYTOCHROME-LIKE PROTEIN CPH1"/>
    <property type="match status" value="1"/>
</dbReference>
<dbReference type="Gene3D" id="1.10.287.130">
    <property type="match status" value="1"/>
</dbReference>
<keyword evidence="6" id="KW-0175">Coiled coil</keyword>
<dbReference type="GO" id="GO:0006355">
    <property type="term" value="P:regulation of DNA-templated transcription"/>
    <property type="evidence" value="ECO:0007669"/>
    <property type="project" value="InterPro"/>
</dbReference>
<evidence type="ECO:0000256" key="2">
    <source>
        <dbReference type="ARBA" id="ARBA00012438"/>
    </source>
</evidence>
<dbReference type="InterPro" id="IPR035965">
    <property type="entry name" value="PAS-like_dom_sf"/>
</dbReference>
<dbReference type="InterPro" id="IPR001610">
    <property type="entry name" value="PAC"/>
</dbReference>
<evidence type="ECO:0000256" key="1">
    <source>
        <dbReference type="ARBA" id="ARBA00000085"/>
    </source>
</evidence>
<evidence type="ECO:0000259" key="8">
    <source>
        <dbReference type="PROSITE" id="PS50109"/>
    </source>
</evidence>
<evidence type="ECO:0000313" key="11">
    <source>
        <dbReference type="Proteomes" id="UP000588051"/>
    </source>
</evidence>
<evidence type="ECO:0000259" key="9">
    <source>
        <dbReference type="PROSITE" id="PS50112"/>
    </source>
</evidence>
<dbReference type="InterPro" id="IPR013767">
    <property type="entry name" value="PAS_fold"/>
</dbReference>
<evidence type="ECO:0000256" key="5">
    <source>
        <dbReference type="ARBA" id="ARBA00022777"/>
    </source>
</evidence>
<feature type="transmembrane region" description="Helical" evidence="7">
    <location>
        <begin position="69"/>
        <end position="86"/>
    </location>
</feature>
<name>A0A850QRZ7_9BURK</name>
<keyword evidence="7" id="KW-0472">Membrane</keyword>
<evidence type="ECO:0000256" key="3">
    <source>
        <dbReference type="ARBA" id="ARBA00022553"/>
    </source>
</evidence>
<dbReference type="CDD" id="cd00130">
    <property type="entry name" value="PAS"/>
    <property type="match status" value="3"/>
</dbReference>
<feature type="transmembrane region" description="Helical" evidence="7">
    <location>
        <begin position="124"/>
        <end position="141"/>
    </location>
</feature>
<feature type="domain" description="Histidine kinase" evidence="8">
    <location>
        <begin position="670"/>
        <end position="902"/>
    </location>
</feature>
<dbReference type="SUPFAM" id="SSF55874">
    <property type="entry name" value="ATPase domain of HSP90 chaperone/DNA topoisomerase II/histidine kinase"/>
    <property type="match status" value="1"/>
</dbReference>
<comment type="catalytic activity">
    <reaction evidence="1">
        <text>ATP + protein L-histidine = ADP + protein N-phospho-L-histidine.</text>
        <dbReference type="EC" id="2.7.13.3"/>
    </reaction>
</comment>
<dbReference type="EMBL" id="JABXYJ010000007">
    <property type="protein sequence ID" value="NVO78826.1"/>
    <property type="molecule type" value="Genomic_DNA"/>
</dbReference>
<dbReference type="InterPro" id="IPR004358">
    <property type="entry name" value="Sig_transdc_His_kin-like_C"/>
</dbReference>
<feature type="coiled-coil region" evidence="6">
    <location>
        <begin position="620"/>
        <end position="654"/>
    </location>
</feature>
<keyword evidence="4" id="KW-0808">Transferase</keyword>
<dbReference type="CDD" id="cd00082">
    <property type="entry name" value="HisKA"/>
    <property type="match status" value="1"/>
</dbReference>
<dbReference type="SMART" id="SM00091">
    <property type="entry name" value="PAS"/>
    <property type="match status" value="3"/>
</dbReference>
<dbReference type="GO" id="GO:0000155">
    <property type="term" value="F:phosphorelay sensor kinase activity"/>
    <property type="evidence" value="ECO:0007669"/>
    <property type="project" value="InterPro"/>
</dbReference>
<dbReference type="Pfam" id="PF02518">
    <property type="entry name" value="HATPase_c"/>
    <property type="match status" value="1"/>
</dbReference>
<dbReference type="InterPro" id="IPR052162">
    <property type="entry name" value="Sensor_kinase/Photoreceptor"/>
</dbReference>
<dbReference type="NCBIfam" id="TIGR00229">
    <property type="entry name" value="sensory_box"/>
    <property type="match status" value="3"/>
</dbReference>
<dbReference type="SUPFAM" id="SSF55785">
    <property type="entry name" value="PYP-like sensor domain (PAS domain)"/>
    <property type="match status" value="3"/>
</dbReference>
<dbReference type="InterPro" id="IPR005467">
    <property type="entry name" value="His_kinase_dom"/>
</dbReference>
<dbReference type="Proteomes" id="UP000588051">
    <property type="component" value="Unassembled WGS sequence"/>
</dbReference>
<proteinExistence type="predicted"/>
<dbReference type="RefSeq" id="WP_176804359.1">
    <property type="nucleotide sequence ID" value="NZ_JABXYJ010000007.1"/>
</dbReference>
<dbReference type="AlphaFoldDB" id="A0A850QRZ7"/>
<feature type="transmembrane region" description="Helical" evidence="7">
    <location>
        <begin position="93"/>
        <end position="112"/>
    </location>
</feature>
<dbReference type="Pfam" id="PF00989">
    <property type="entry name" value="PAS"/>
    <property type="match status" value="1"/>
</dbReference>
<organism evidence="10 11">
    <name type="scientific">Undibacterium oligocarboniphilum</name>
    <dbReference type="NCBI Taxonomy" id="666702"/>
    <lineage>
        <taxon>Bacteria</taxon>
        <taxon>Pseudomonadati</taxon>
        <taxon>Pseudomonadota</taxon>
        <taxon>Betaproteobacteria</taxon>
        <taxon>Burkholderiales</taxon>
        <taxon>Oxalobacteraceae</taxon>
        <taxon>Undibacterium</taxon>
    </lineage>
</organism>
<gene>
    <name evidence="10" type="ORF">HV832_13380</name>
</gene>
<feature type="transmembrane region" description="Helical" evidence="7">
    <location>
        <begin position="6"/>
        <end position="27"/>
    </location>
</feature>
<keyword evidence="7" id="KW-1133">Transmembrane helix</keyword>
<dbReference type="Gene3D" id="3.30.450.20">
    <property type="entry name" value="PAS domain"/>
    <property type="match status" value="3"/>
</dbReference>
<dbReference type="PRINTS" id="PR00344">
    <property type="entry name" value="BCTRLSENSOR"/>
</dbReference>
<evidence type="ECO:0000313" key="10">
    <source>
        <dbReference type="EMBL" id="NVO78826.1"/>
    </source>
</evidence>
<dbReference type="PANTHER" id="PTHR43304:SF1">
    <property type="entry name" value="PAC DOMAIN-CONTAINING PROTEIN"/>
    <property type="match status" value="1"/>
</dbReference>
<dbReference type="InterPro" id="IPR003661">
    <property type="entry name" value="HisK_dim/P_dom"/>
</dbReference>
<dbReference type="Pfam" id="PF13426">
    <property type="entry name" value="PAS_9"/>
    <property type="match status" value="2"/>
</dbReference>
<feature type="domain" description="PAS" evidence="9">
    <location>
        <begin position="251"/>
        <end position="276"/>
    </location>
</feature>
<evidence type="ECO:0000256" key="7">
    <source>
        <dbReference type="SAM" id="Phobius"/>
    </source>
</evidence>
<reference evidence="10 11" key="1">
    <citation type="submission" date="2020-06" db="EMBL/GenBank/DDBJ databases">
        <authorList>
            <person name="Qiu C."/>
            <person name="Liu Z."/>
        </authorList>
    </citation>
    <scope>NUCLEOTIDE SEQUENCE [LARGE SCALE GENOMIC DNA]</scope>
    <source>
        <strain evidence="10 11">EM 1</strain>
    </source>
</reference>
<keyword evidence="5 10" id="KW-0418">Kinase</keyword>
<evidence type="ECO:0000256" key="6">
    <source>
        <dbReference type="SAM" id="Coils"/>
    </source>
</evidence>
<dbReference type="InterPro" id="IPR000014">
    <property type="entry name" value="PAS"/>
</dbReference>
<dbReference type="EC" id="2.7.13.3" evidence="2"/>
<dbReference type="InterPro" id="IPR003594">
    <property type="entry name" value="HATPase_dom"/>
</dbReference>
<dbReference type="SUPFAM" id="SSF47384">
    <property type="entry name" value="Homodimeric domain of signal transducing histidine kinase"/>
    <property type="match status" value="1"/>
</dbReference>
<keyword evidence="7" id="KW-0812">Transmembrane</keyword>
<keyword evidence="11" id="KW-1185">Reference proteome</keyword>
<dbReference type="PROSITE" id="PS50109">
    <property type="entry name" value="HIS_KIN"/>
    <property type="match status" value="1"/>
</dbReference>
<dbReference type="InterPro" id="IPR036890">
    <property type="entry name" value="HATPase_C_sf"/>
</dbReference>
<feature type="transmembrane region" description="Helical" evidence="7">
    <location>
        <begin position="153"/>
        <end position="172"/>
    </location>
</feature>
<keyword evidence="3" id="KW-0597">Phosphoprotein</keyword>
<accession>A0A850QRZ7</accession>
<dbReference type="SMART" id="SM00086">
    <property type="entry name" value="PAC"/>
    <property type="match status" value="2"/>
</dbReference>
<sequence length="913" mass="102560">MHQINVFFVNDVSVLVYALATLTLLALPKISADFSASRYWAFACGLQACRHALDFFYGTLLYLDIAETFFFFAYASVLWLGVRFCLHQSFHVIEMMSGLAIAVMWVLVTHLSEFTGGGRVASKVVYPVFIFLAIAISAWRYRANANSASSLVIPLAALLMTDAVILLLLNLFEEFSNPGQILRGGRNLIEISVIFLTILSEISRLNEKLLSQKNEEKLSLKEDETKLQQARMILFEKIFQLVPDALLITRDSDGRYLEVNRHWERITGYSREESLGCFPGELNLWGDASVREKMQSLLREDGEVFRFDAEFRHKNGHLFHVSISATRFSAGEETYVMYVMQDITALHEAEVKREIAECELQEREKILSTVFQLVPETLTITKLESGQYLDVNRNWEPLSGYTRNEAIGHTSAELNLWADPQQRTDLIARINSDGEVRDVQVAFRHKDGHIIQCCISGTRFGLENKEYLLLTSRSIEADIQAENARVAAENLTRENEKKYATLFQLSPIPLGLMDIDERQILEINDIWGRQFGYVRDQVCNARHAYHFWISDQQPEMAIQQLLSGKNVEQVEVSVRHASGNVMTCLMSARLMNVNTGTVCIFSLMDVTRQYQIEKEIREISNELELRVEQRTQNLQETNAELACAMESLRHTQEELIRSEKMAALGSLVAGIAHELNTPLGNSVTVASTLQDQTREFSAMISAGQLKRSALDQYLEVATHGADLLMRNLEAARDLIGSFKQVAVDQSSNQRRTFDLKLVLDEIVATLAPMYKKTPYTLTLDLQAGIKMDSYPGPLGQIITNFVTNAIVHAFDGRDQGEIRVNSRLVGDSEVEIIFSDDGIGIGESDQKKVFDPFFTTKLGQGGSGLGMNIVYNLVTGVLGGEIRLQSKTGEGTSFILLLPCVAPYISGELPAVQ</sequence>
<dbReference type="SMART" id="SM00387">
    <property type="entry name" value="HATPase_c"/>
    <property type="match status" value="1"/>
</dbReference>